<dbReference type="KEGG" id="pmet:G4Y79_20375"/>
<dbReference type="PANTHER" id="PTHR43744:SF6">
    <property type="entry name" value="ABC TRANSPORTER PERMEASE PROTEIN YESQ-RELATED"/>
    <property type="match status" value="1"/>
</dbReference>
<accession>A0A7S8IE38</accession>
<keyword evidence="10" id="KW-1185">Reference proteome</keyword>
<feature type="transmembrane region" description="Helical" evidence="7">
    <location>
        <begin position="131"/>
        <end position="155"/>
    </location>
</feature>
<feature type="transmembrane region" description="Helical" evidence="7">
    <location>
        <begin position="266"/>
        <end position="287"/>
    </location>
</feature>
<comment type="similarity">
    <text evidence="7">Belongs to the binding-protein-dependent transport system permease family.</text>
</comment>
<dbReference type="InterPro" id="IPR035906">
    <property type="entry name" value="MetI-like_sf"/>
</dbReference>
<evidence type="ECO:0000313" key="9">
    <source>
        <dbReference type="EMBL" id="QPC82019.1"/>
    </source>
</evidence>
<dbReference type="Pfam" id="PF00528">
    <property type="entry name" value="BPD_transp_1"/>
    <property type="match status" value="1"/>
</dbReference>
<dbReference type="PANTHER" id="PTHR43744">
    <property type="entry name" value="ABC TRANSPORTER PERMEASE PROTEIN MG189-RELATED-RELATED"/>
    <property type="match status" value="1"/>
</dbReference>
<evidence type="ECO:0000256" key="3">
    <source>
        <dbReference type="ARBA" id="ARBA00022475"/>
    </source>
</evidence>
<dbReference type="RefSeq" id="WP_195170089.1">
    <property type="nucleotide sequence ID" value="NZ_CP062983.1"/>
</dbReference>
<feature type="domain" description="ABC transmembrane type-1" evidence="8">
    <location>
        <begin position="96"/>
        <end position="287"/>
    </location>
</feature>
<dbReference type="CDD" id="cd06261">
    <property type="entry name" value="TM_PBP2"/>
    <property type="match status" value="1"/>
</dbReference>
<sequence length="302" mass="33777">MATQVEPALLTNNATITEIRAEKKRQELTKSIIYHVGVGLFALIMLYPVIWLVVSSLKPPDEIFGNVTSLIPSEIRLENYIEGWAGFGGITFATFFKNSFIYAGLGTLIEVTASIFVGYGFARVKFRGKSILFGIMMLTLMMPTEVLLIPQYIIFTQLGWINTFLPLLVPRIGGGAFFIFMIVQFIRGIPIDLDEAAMIDGAGQFKIFRYVIAPQLTPAIITATIFCFYWTWDEFLGPLIYLTNPKLYTVSVALRSFTDATSQTNWGAVFSMLVLSLMPALILFIFFQRYLVEGIATTGMKG</sequence>
<evidence type="ECO:0000256" key="5">
    <source>
        <dbReference type="ARBA" id="ARBA00022989"/>
    </source>
</evidence>
<feature type="transmembrane region" description="Helical" evidence="7">
    <location>
        <begin position="167"/>
        <end position="186"/>
    </location>
</feature>
<gene>
    <name evidence="9" type="ORF">G4Y79_20375</name>
</gene>
<keyword evidence="3" id="KW-1003">Cell membrane</keyword>
<evidence type="ECO:0000313" key="10">
    <source>
        <dbReference type="Proteomes" id="UP000594468"/>
    </source>
</evidence>
<dbReference type="SUPFAM" id="SSF161098">
    <property type="entry name" value="MetI-like"/>
    <property type="match status" value="1"/>
</dbReference>
<feature type="transmembrane region" description="Helical" evidence="7">
    <location>
        <begin position="32"/>
        <end position="54"/>
    </location>
</feature>
<dbReference type="EMBL" id="CP062983">
    <property type="protein sequence ID" value="QPC82019.1"/>
    <property type="molecule type" value="Genomic_DNA"/>
</dbReference>
<evidence type="ECO:0000256" key="1">
    <source>
        <dbReference type="ARBA" id="ARBA00004651"/>
    </source>
</evidence>
<name>A0A7S8IE38_9CHLR</name>
<evidence type="ECO:0000256" key="2">
    <source>
        <dbReference type="ARBA" id="ARBA00022448"/>
    </source>
</evidence>
<keyword evidence="5 7" id="KW-1133">Transmembrane helix</keyword>
<keyword evidence="4 7" id="KW-0812">Transmembrane</keyword>
<dbReference type="InterPro" id="IPR000515">
    <property type="entry name" value="MetI-like"/>
</dbReference>
<keyword evidence="6 7" id="KW-0472">Membrane</keyword>
<evidence type="ECO:0000256" key="6">
    <source>
        <dbReference type="ARBA" id="ARBA00023136"/>
    </source>
</evidence>
<organism evidence="9 10">
    <name type="scientific">Phototrophicus methaneseepsis</name>
    <dbReference type="NCBI Taxonomy" id="2710758"/>
    <lineage>
        <taxon>Bacteria</taxon>
        <taxon>Bacillati</taxon>
        <taxon>Chloroflexota</taxon>
        <taxon>Candidatus Thermofontia</taxon>
        <taxon>Phototrophicales</taxon>
        <taxon>Phototrophicaceae</taxon>
        <taxon>Phototrophicus</taxon>
    </lineage>
</organism>
<keyword evidence="2 7" id="KW-0813">Transport</keyword>
<protein>
    <submittedName>
        <fullName evidence="9">Carbohydrate ABC transporter permease</fullName>
    </submittedName>
</protein>
<feature type="transmembrane region" description="Helical" evidence="7">
    <location>
        <begin position="100"/>
        <end position="119"/>
    </location>
</feature>
<dbReference type="AlphaFoldDB" id="A0A7S8IE38"/>
<dbReference type="Proteomes" id="UP000594468">
    <property type="component" value="Chromosome"/>
</dbReference>
<dbReference type="GO" id="GO:0055085">
    <property type="term" value="P:transmembrane transport"/>
    <property type="evidence" value="ECO:0007669"/>
    <property type="project" value="InterPro"/>
</dbReference>
<dbReference type="GO" id="GO:0005886">
    <property type="term" value="C:plasma membrane"/>
    <property type="evidence" value="ECO:0007669"/>
    <property type="project" value="UniProtKB-SubCell"/>
</dbReference>
<reference evidence="9 10" key="1">
    <citation type="submission" date="2020-02" db="EMBL/GenBank/DDBJ databases">
        <authorList>
            <person name="Zheng R.K."/>
            <person name="Sun C.M."/>
        </authorList>
    </citation>
    <scope>NUCLEOTIDE SEQUENCE [LARGE SCALE GENOMIC DNA]</scope>
    <source>
        <strain evidence="10">rifampicinis</strain>
    </source>
</reference>
<comment type="subcellular location">
    <subcellularLocation>
        <location evidence="1 7">Cell membrane</location>
        <topology evidence="1 7">Multi-pass membrane protein</topology>
    </subcellularLocation>
</comment>
<feature type="transmembrane region" description="Helical" evidence="7">
    <location>
        <begin position="207"/>
        <end position="232"/>
    </location>
</feature>
<dbReference type="PROSITE" id="PS50928">
    <property type="entry name" value="ABC_TM1"/>
    <property type="match status" value="1"/>
</dbReference>
<evidence type="ECO:0000256" key="4">
    <source>
        <dbReference type="ARBA" id="ARBA00022692"/>
    </source>
</evidence>
<evidence type="ECO:0000256" key="7">
    <source>
        <dbReference type="RuleBase" id="RU363032"/>
    </source>
</evidence>
<dbReference type="Gene3D" id="1.10.3720.10">
    <property type="entry name" value="MetI-like"/>
    <property type="match status" value="1"/>
</dbReference>
<evidence type="ECO:0000259" key="8">
    <source>
        <dbReference type="PROSITE" id="PS50928"/>
    </source>
</evidence>
<proteinExistence type="inferred from homology"/>